<dbReference type="GO" id="GO:0016301">
    <property type="term" value="F:kinase activity"/>
    <property type="evidence" value="ECO:0007669"/>
    <property type="project" value="UniProtKB-KW"/>
</dbReference>
<evidence type="ECO:0000256" key="2">
    <source>
        <dbReference type="ARBA" id="ARBA00022553"/>
    </source>
</evidence>
<dbReference type="InterPro" id="IPR038318">
    <property type="entry name" value="KdpD_sf"/>
</dbReference>
<evidence type="ECO:0000313" key="13">
    <source>
        <dbReference type="EMBL" id="MBK4734342.1"/>
    </source>
</evidence>
<sequence>MNIKNAKNWSSVPRPIAYLAALGLTMTAFSLRHLLQPYIAPYAPYQLFVIASLASEYLLGLGPALLSALLGLLLATHFFVAPFGVMDGVSKSDVIFVVNYIVGTLFAIALIEYLRRALYENQLLLKVSRSRHKISLHRENDRLYLAKRRAASALTLQHLFARFDEVLLLDLPGTGLFPQALLGSLRGGEASVGADALTCFAPDDMLRLLDALKAAESGGAARELRLRLAGTEAQAREVSVSVEGMPLDGMRAAVVRLVRTHDEAHMA</sequence>
<keyword evidence="5" id="KW-0547">Nucleotide-binding</keyword>
<reference evidence="13" key="1">
    <citation type="submission" date="2021-01" db="EMBL/GenBank/DDBJ databases">
        <title>Genome sequence of strain Noviherbaspirillum sp. DKR-6.</title>
        <authorList>
            <person name="Chaudhary D.K."/>
        </authorList>
    </citation>
    <scope>NUCLEOTIDE SEQUENCE</scope>
    <source>
        <strain evidence="13">DKR-6</strain>
    </source>
</reference>
<evidence type="ECO:0000256" key="4">
    <source>
        <dbReference type="ARBA" id="ARBA00022692"/>
    </source>
</evidence>
<evidence type="ECO:0000256" key="10">
    <source>
        <dbReference type="ARBA" id="ARBA00023136"/>
    </source>
</evidence>
<dbReference type="GO" id="GO:0005524">
    <property type="term" value="F:ATP binding"/>
    <property type="evidence" value="ECO:0007669"/>
    <property type="project" value="UniProtKB-KW"/>
</dbReference>
<dbReference type="EMBL" id="JAEPBG010000002">
    <property type="protein sequence ID" value="MBK4734342.1"/>
    <property type="molecule type" value="Genomic_DNA"/>
</dbReference>
<dbReference type="AlphaFoldDB" id="A0A934SWW9"/>
<dbReference type="Proteomes" id="UP000622890">
    <property type="component" value="Unassembled WGS sequence"/>
</dbReference>
<accession>A0A934SWW9</accession>
<feature type="transmembrane region" description="Helical" evidence="11">
    <location>
        <begin position="47"/>
        <end position="74"/>
    </location>
</feature>
<dbReference type="GO" id="GO:0000160">
    <property type="term" value="P:phosphorelay signal transduction system"/>
    <property type="evidence" value="ECO:0007669"/>
    <property type="project" value="UniProtKB-KW"/>
</dbReference>
<organism evidence="13 14">
    <name type="scientific">Noviherbaspirillum pedocola</name>
    <dbReference type="NCBI Taxonomy" id="2801341"/>
    <lineage>
        <taxon>Bacteria</taxon>
        <taxon>Pseudomonadati</taxon>
        <taxon>Pseudomonadota</taxon>
        <taxon>Betaproteobacteria</taxon>
        <taxon>Burkholderiales</taxon>
        <taxon>Oxalobacteraceae</taxon>
        <taxon>Noviherbaspirillum</taxon>
    </lineage>
</organism>
<comment type="caution">
    <text evidence="13">The sequence shown here is derived from an EMBL/GenBank/DDBJ whole genome shotgun (WGS) entry which is preliminary data.</text>
</comment>
<gene>
    <name evidence="13" type="ORF">JJB74_06985</name>
</gene>
<evidence type="ECO:0000256" key="8">
    <source>
        <dbReference type="ARBA" id="ARBA00022989"/>
    </source>
</evidence>
<keyword evidence="6" id="KW-0418">Kinase</keyword>
<name>A0A934SWW9_9BURK</name>
<proteinExistence type="predicted"/>
<evidence type="ECO:0000256" key="1">
    <source>
        <dbReference type="ARBA" id="ARBA00004141"/>
    </source>
</evidence>
<keyword evidence="8 11" id="KW-1133">Transmembrane helix</keyword>
<dbReference type="InterPro" id="IPR025201">
    <property type="entry name" value="KdpD_TM"/>
</dbReference>
<evidence type="ECO:0000256" key="5">
    <source>
        <dbReference type="ARBA" id="ARBA00022741"/>
    </source>
</evidence>
<feature type="transmembrane region" description="Helical" evidence="11">
    <location>
        <begin position="94"/>
        <end position="114"/>
    </location>
</feature>
<keyword evidence="7" id="KW-0067">ATP-binding</keyword>
<keyword evidence="4 11" id="KW-0812">Transmembrane</keyword>
<evidence type="ECO:0000256" key="11">
    <source>
        <dbReference type="SAM" id="Phobius"/>
    </source>
</evidence>
<evidence type="ECO:0000313" key="14">
    <source>
        <dbReference type="Proteomes" id="UP000622890"/>
    </source>
</evidence>
<evidence type="ECO:0000256" key="7">
    <source>
        <dbReference type="ARBA" id="ARBA00022840"/>
    </source>
</evidence>
<protein>
    <submittedName>
        <fullName evidence="13">DUF4118 domain-containing protein</fullName>
    </submittedName>
</protein>
<dbReference type="RefSeq" id="WP_200591095.1">
    <property type="nucleotide sequence ID" value="NZ_JAEPBG010000002.1"/>
</dbReference>
<evidence type="ECO:0000256" key="3">
    <source>
        <dbReference type="ARBA" id="ARBA00022679"/>
    </source>
</evidence>
<dbReference type="GO" id="GO:0016020">
    <property type="term" value="C:membrane"/>
    <property type="evidence" value="ECO:0007669"/>
    <property type="project" value="UniProtKB-SubCell"/>
</dbReference>
<keyword evidence="10 11" id="KW-0472">Membrane</keyword>
<keyword evidence="2" id="KW-0597">Phosphoprotein</keyword>
<dbReference type="Pfam" id="PF13493">
    <property type="entry name" value="DUF4118"/>
    <property type="match status" value="1"/>
</dbReference>
<keyword evidence="3" id="KW-0808">Transferase</keyword>
<comment type="subcellular location">
    <subcellularLocation>
        <location evidence="1">Membrane</location>
        <topology evidence="1">Multi-pass membrane protein</topology>
    </subcellularLocation>
</comment>
<evidence type="ECO:0000256" key="9">
    <source>
        <dbReference type="ARBA" id="ARBA00023012"/>
    </source>
</evidence>
<keyword evidence="14" id="KW-1185">Reference proteome</keyword>
<evidence type="ECO:0000256" key="6">
    <source>
        <dbReference type="ARBA" id="ARBA00022777"/>
    </source>
</evidence>
<evidence type="ECO:0000259" key="12">
    <source>
        <dbReference type="Pfam" id="PF13493"/>
    </source>
</evidence>
<feature type="domain" description="Sensor protein KdpD transmembrane" evidence="12">
    <location>
        <begin position="18"/>
        <end position="119"/>
    </location>
</feature>
<keyword evidence="9" id="KW-0902">Two-component regulatory system</keyword>
<dbReference type="Gene3D" id="1.20.120.620">
    <property type="entry name" value="Backbone structure of the membrane domain of e. Coli histidine kinase receptor kdpd"/>
    <property type="match status" value="1"/>
</dbReference>